<dbReference type="Pfam" id="PF17831">
    <property type="entry name" value="PDH_E1_M"/>
    <property type="match status" value="1"/>
</dbReference>
<dbReference type="InterPro" id="IPR051157">
    <property type="entry name" value="PDH/Transketolase"/>
</dbReference>
<reference evidence="13 14" key="2">
    <citation type="journal article" date="2023" name="Plant Pathol.">
        <title>Dismantling and reorganizing Pseudomonas marginalis sensu#lato.</title>
        <authorList>
            <person name="Sawada H."/>
            <person name="Fujikawa T."/>
            <person name="Satou M."/>
        </authorList>
    </citation>
    <scope>NUCLEOTIDE SEQUENCE [LARGE SCALE GENOMIC DNA]</scope>
    <source>
        <strain evidence="13 14">MAFF 311096</strain>
    </source>
</reference>
<dbReference type="InterPro" id="IPR041621">
    <property type="entry name" value="PDH_E1_M"/>
</dbReference>
<dbReference type="Pfam" id="PF22613">
    <property type="entry name" value="Transketolase_C_1"/>
    <property type="match status" value="1"/>
</dbReference>
<evidence type="ECO:0000256" key="3">
    <source>
        <dbReference type="ARBA" id="ARBA00012281"/>
    </source>
</evidence>
<dbReference type="RefSeq" id="WP_231808815.1">
    <property type="nucleotide sequence ID" value="NZ_JAJOZI010000085.1"/>
</dbReference>
<dbReference type="InterPro" id="IPR029061">
    <property type="entry name" value="THDP-binding"/>
</dbReference>
<dbReference type="SUPFAM" id="SSF52922">
    <property type="entry name" value="TK C-terminal domain-like"/>
    <property type="match status" value="1"/>
</dbReference>
<keyword evidence="6 9" id="KW-0786">Thiamine pyrophosphate</keyword>
<dbReference type="NCBIfam" id="TIGR00759">
    <property type="entry name" value="aceE"/>
    <property type="match status" value="1"/>
</dbReference>
<dbReference type="PANTHER" id="PTHR43825:SF3">
    <property type="entry name" value="PYRUVATE DEHYDROGENASE E1 COMPONENT"/>
    <property type="match status" value="1"/>
</dbReference>
<dbReference type="InterPro" id="IPR035807">
    <property type="entry name" value="PDC_E1_N"/>
</dbReference>
<sequence length="886" mass="98645">MTPNNAVRRDDDPQETREWLESIESVLSTEGRPRAHYLIDQLLDFDVARHGDFYGRVTTPYVNTIPVDRQLPYPGNLAIERRTNAFIRWNAMAMVLRAGKHSGVGGHIATYASAAVLYDVGFDHFFRGRTDSFDGDLVYIQGHSSPGIYGRAYLEGRISEAQLDNFRREAGGDGISSYPHPRLMPDFWQFPTVSMGLGPITAAYQARFMRYLELRGLKQHQGRKVWAFLGDGEMDQPESLASISLAGREKLDNLIFVVNCNLQRLDGPVRGNAKVIQEFESLYRAAGWNVIKVIWGGGWDALLEKDQSGLLRQRMMECVDGDYQNYKSQNGAYVREHFFGKYPELLALVADMSDDDIWKLSRGGHDPDKVYNAYAAAVRHSGQPTVILAKTVKGFGMGEAGEGQNVNHQLKKMGADAVRAFRDRFGLEVADEQLADIPYLKPAADSEEARYFAARRHALGGYVPARHSAVEPLQVPELSAFATQLKDTGERAISTTMAFVRILGTLLKDPHLGKLIVPIVPDESRTFGMESLFRQIGIHSAVGQLYTPQDAGQLSYYKESKDGQIMQEGLNESGAISSWIAASTSYSNHGLMTVPFYIFYSMFGFQRVGDLAWAAGDARARGFLLGATAGRTTLMGEGLQHDDGHSHILSSVIPCCVSYDPTFAYELAVIIREGMRRMYVQQEDIYYYITLLNENYPHPAMPEGVEDGILKGMYRLKASQQAQVQLMGSGSILREVIAAAELLEKDFGVQSAVWSTTSLTELRRDGHEVERWNLLHPQSEPRVSYVEQCLAGQTGPVVVATDYMKLFADQIRPFVPNRRFVALGTDGFGQSDTRESLRAFFEVDRHFIALAALKALADDSVIGREKVSEAISRYGINVDKANPVAV</sequence>
<dbReference type="GO" id="GO:0004739">
    <property type="term" value="F:pyruvate dehydrogenase (acetyl-transferring) activity"/>
    <property type="evidence" value="ECO:0007669"/>
    <property type="project" value="UniProtKB-EC"/>
</dbReference>
<dbReference type="CDD" id="cd02017">
    <property type="entry name" value="TPP_E1_EcPDC_like"/>
    <property type="match status" value="1"/>
</dbReference>
<keyword evidence="7 9" id="KW-0670">Pyruvate</keyword>
<evidence type="ECO:0000256" key="4">
    <source>
        <dbReference type="ARBA" id="ARBA00017172"/>
    </source>
</evidence>
<dbReference type="EC" id="1.2.4.1" evidence="3 9"/>
<dbReference type="SUPFAM" id="SSF52518">
    <property type="entry name" value="Thiamin diphosphate-binding fold (THDP-binding)"/>
    <property type="match status" value="2"/>
</dbReference>
<comment type="catalytic activity">
    <reaction evidence="8 9">
        <text>N(6)-[(R)-lipoyl]-L-lysyl-[protein] + pyruvate + H(+) = N(6)-[(R)-S(8)-acetyldihydrolipoyl]-L-lysyl-[protein] + CO2</text>
        <dbReference type="Rhea" id="RHEA:19189"/>
        <dbReference type="Rhea" id="RHEA-COMP:10474"/>
        <dbReference type="Rhea" id="RHEA-COMP:10478"/>
        <dbReference type="ChEBI" id="CHEBI:15361"/>
        <dbReference type="ChEBI" id="CHEBI:15378"/>
        <dbReference type="ChEBI" id="CHEBI:16526"/>
        <dbReference type="ChEBI" id="CHEBI:83099"/>
        <dbReference type="ChEBI" id="CHEBI:83111"/>
        <dbReference type="EC" id="1.2.4.1"/>
    </reaction>
</comment>
<evidence type="ECO:0000256" key="6">
    <source>
        <dbReference type="ARBA" id="ARBA00023052"/>
    </source>
</evidence>
<dbReference type="EMBL" id="JAJOZI010000085">
    <property type="protein sequence ID" value="MCD7039912.1"/>
    <property type="molecule type" value="Genomic_DNA"/>
</dbReference>
<evidence type="ECO:0000256" key="9">
    <source>
        <dbReference type="PIRNR" id="PIRNR000156"/>
    </source>
</evidence>
<protein>
    <recommendedName>
        <fullName evidence="4 9">Pyruvate dehydrogenase E1 component</fullName>
        <ecNumber evidence="3 9">1.2.4.1</ecNumber>
    </recommendedName>
</protein>
<evidence type="ECO:0000256" key="8">
    <source>
        <dbReference type="ARBA" id="ARBA00051231"/>
    </source>
</evidence>
<reference evidence="13 14" key="1">
    <citation type="journal article" date="2022" name="Int. J. Syst. Evol. Microbiol.">
        <title>Pseudomonas petroselini sp. nov., a pathogen causing bacterial rot of parsley in Japan.</title>
        <authorList>
            <person name="Sawada H."/>
            <person name="Fujikawa T."/>
            <person name="Osada S."/>
            <person name="Satou M."/>
        </authorList>
    </citation>
    <scope>NUCLEOTIDE SEQUENCE [LARGE SCALE GENOMIC DNA]</scope>
    <source>
        <strain evidence="13 14">MAFF 311096</strain>
    </source>
</reference>
<dbReference type="InterPro" id="IPR009014">
    <property type="entry name" value="Transketo_C/PFOR_II"/>
</dbReference>
<evidence type="ECO:0000256" key="7">
    <source>
        <dbReference type="ARBA" id="ARBA00023317"/>
    </source>
</evidence>
<keyword evidence="14" id="KW-1185">Reference proteome</keyword>
<keyword evidence="5 9" id="KW-0560">Oxidoreductase</keyword>
<evidence type="ECO:0000259" key="12">
    <source>
        <dbReference type="Pfam" id="PF22613"/>
    </source>
</evidence>
<evidence type="ECO:0000256" key="1">
    <source>
        <dbReference type="ARBA" id="ARBA00001964"/>
    </source>
</evidence>
<proteinExistence type="predicted"/>
<evidence type="ECO:0000256" key="2">
    <source>
        <dbReference type="ARBA" id="ARBA00003157"/>
    </source>
</evidence>
<evidence type="ECO:0000259" key="11">
    <source>
        <dbReference type="Pfam" id="PF17831"/>
    </source>
</evidence>
<comment type="caution">
    <text evidence="13">The sequence shown here is derived from an EMBL/GenBank/DDBJ whole genome shotgun (WGS) entry which is preliminary data.</text>
</comment>
<comment type="cofactor">
    <cofactor evidence="1 9">
        <name>thiamine diphosphate</name>
        <dbReference type="ChEBI" id="CHEBI:58937"/>
    </cofactor>
</comment>
<dbReference type="InterPro" id="IPR004660">
    <property type="entry name" value="PDH_E1"/>
</dbReference>
<feature type="domain" description="Pyruvate dehydrogenase E1 component middle" evidence="11">
    <location>
        <begin position="476"/>
        <end position="699"/>
    </location>
</feature>
<dbReference type="PIRSF" id="PIRSF000156">
    <property type="entry name" value="Pyruvate_dh_E1"/>
    <property type="match status" value="1"/>
</dbReference>
<accession>A0ABS8QW61</accession>
<dbReference type="InterPro" id="IPR055152">
    <property type="entry name" value="Transketolase-like_C_2"/>
</dbReference>
<organism evidence="13 14">
    <name type="scientific">Pseudomonas petroselini</name>
    <dbReference type="NCBI Taxonomy" id="2899822"/>
    <lineage>
        <taxon>Bacteria</taxon>
        <taxon>Pseudomonadati</taxon>
        <taxon>Pseudomonadota</taxon>
        <taxon>Gammaproteobacteria</taxon>
        <taxon>Pseudomonadales</taxon>
        <taxon>Pseudomonadaceae</taxon>
        <taxon>Pseudomonas</taxon>
    </lineage>
</organism>
<evidence type="ECO:0000313" key="13">
    <source>
        <dbReference type="EMBL" id="MCD7039912.1"/>
    </source>
</evidence>
<dbReference type="PANTHER" id="PTHR43825">
    <property type="entry name" value="PYRUVATE DEHYDROGENASE E1 COMPONENT"/>
    <property type="match status" value="1"/>
</dbReference>
<feature type="domain" description="Transketolase-like C-terminal" evidence="12">
    <location>
        <begin position="712"/>
        <end position="844"/>
    </location>
</feature>
<dbReference type="Proteomes" id="UP001154922">
    <property type="component" value="Unassembled WGS sequence"/>
</dbReference>
<comment type="function">
    <text evidence="2 9">Component of the pyruvate dehydrogenase (PDH) complex, that catalyzes the overall conversion of pyruvate to acetyl-CoA and CO(2).</text>
</comment>
<name>A0ABS8QW61_9PSED</name>
<evidence type="ECO:0000313" key="14">
    <source>
        <dbReference type="Proteomes" id="UP001154922"/>
    </source>
</evidence>
<evidence type="ECO:0000256" key="5">
    <source>
        <dbReference type="ARBA" id="ARBA00023002"/>
    </source>
</evidence>
<dbReference type="Gene3D" id="3.40.50.970">
    <property type="match status" value="2"/>
</dbReference>
<dbReference type="Pfam" id="PF00456">
    <property type="entry name" value="Transketolase_N"/>
    <property type="match status" value="1"/>
</dbReference>
<evidence type="ECO:0000259" key="10">
    <source>
        <dbReference type="Pfam" id="PF00456"/>
    </source>
</evidence>
<dbReference type="InterPro" id="IPR005474">
    <property type="entry name" value="Transketolase_N"/>
</dbReference>
<gene>
    <name evidence="13" type="primary">aceE</name>
    <name evidence="13" type="ORF">LRQ20_16455</name>
</gene>
<feature type="domain" description="Transketolase N-terminal" evidence="10">
    <location>
        <begin position="137"/>
        <end position="294"/>
    </location>
</feature>
<dbReference type="Gene3D" id="3.40.50.920">
    <property type="match status" value="1"/>
</dbReference>